<evidence type="ECO:0000256" key="1">
    <source>
        <dbReference type="SAM" id="MobiDB-lite"/>
    </source>
</evidence>
<name>A0A812ILI8_SYMPI</name>
<accession>A0A812ILI8</accession>
<dbReference type="OrthoDB" id="425406at2759"/>
<feature type="compositionally biased region" description="Basic residues" evidence="1">
    <location>
        <begin position="1169"/>
        <end position="1184"/>
    </location>
</feature>
<comment type="caution">
    <text evidence="2">The sequence shown here is derived from an EMBL/GenBank/DDBJ whole genome shotgun (WGS) entry which is preliminary data.</text>
</comment>
<gene>
    <name evidence="2" type="ORF">SPIL2461_LOCUS238</name>
</gene>
<dbReference type="EMBL" id="CAJNIZ010000058">
    <property type="protein sequence ID" value="CAE7152436.1"/>
    <property type="molecule type" value="Genomic_DNA"/>
</dbReference>
<dbReference type="Proteomes" id="UP000649617">
    <property type="component" value="Unassembled WGS sequence"/>
</dbReference>
<feature type="region of interest" description="Disordered" evidence="1">
    <location>
        <begin position="1120"/>
        <end position="1187"/>
    </location>
</feature>
<proteinExistence type="predicted"/>
<keyword evidence="3" id="KW-1185">Reference proteome</keyword>
<dbReference type="PANTHER" id="PTHR33050">
    <property type="entry name" value="REVERSE TRANSCRIPTASE DOMAIN-CONTAINING PROTEIN"/>
    <property type="match status" value="1"/>
</dbReference>
<reference evidence="2" key="1">
    <citation type="submission" date="2021-02" db="EMBL/GenBank/DDBJ databases">
        <authorList>
            <person name="Dougan E. K."/>
            <person name="Rhodes N."/>
            <person name="Thang M."/>
            <person name="Chan C."/>
        </authorList>
    </citation>
    <scope>NUCLEOTIDE SEQUENCE</scope>
</reference>
<sequence length="1517" mass="168608">MRGRINGTKGKGEHGWYVLTPDYDLYEQSYSLTGEDGPVRFKVKGRHFTYYSRVNAPVYKFAADPGDADMRGYIETALDELGLETVPPDSWRPAEVKVARHKVSTSSLLGRRFVPRRITKGRGLLEDPVPEPDLDPLGLTPALRGQLQGLSLPPTGFMWAALLPGLPGQPRQAVEVAAVEGKGVQFGEHLGMIHHDTLGWVPVHMVRVKDAPELFRDHLGQGASAQAMDGLWATESGARGSDEATPSAEAEALDARVLEVDYNAAGERYKDWKQLVLEAKDYSFSDWPLEGPLSTAHLLRHFGKFGGDPKRWLSEWMRVRQVSDSDRVAFEMRTLIDCLFTAGSYDQLNVPSLACMEIISRRVQGIVDAYSAGSPGNPDWSNTRVITGYKGAEDAISPALRTWAARRSKEEVDLAVSRARVRDHRRGLQIPTVVEEASANAVADGVLPNAGQKAKAKPGKGCAEAIEALNWLSGSLDRIPTPEAALSALLRGRSEYGSDLPTALATCSLERISLPDDVSNAPNVESLLDKDARRFLQCPEQMLKPDAKGDPDFQPYWDPLLKRDNSLYKRFILKLDKAGFLVYTNTPKSHCGVFFVKKSDGQRIRMIIDSRGTNMMFNSPPGVELLTSDGFARIELVPPDHLEPGSQEFESFMNDQKVGIGLSDVKDCFHRLRQPFWLAEYFCLDPIPAEWVNLVGSVINGSKIAAGDLVWPAPGSLCMGFTWSLYFAQRVSERLMAMVPCLAASRLVNDRSGSIVLNQRDNEEGKTNLHHYVYVDNLGLLSTDLKTAETGIREVEQVFTEHQLILHAGTVSGGSTRALGCDLRADLLASRVTPERYHNLRQALEGLLRRRRVSGRLLEVVIGHATFVGLMCRPTLSVFNTVYRFIQANYSKPAALWETARQELATFRGGRCATVGRELERGRFRKLGSHSARETALTAAGFVRDSVTDEWKAGWLTSDEYLARSGWGINHDFLEVPGRLLSSKDWSPCMWGKWQYPAGILELEARALVKGLRRVALSHFGHDMRQLILTDNMSVCLAFDRSRARSYALLVQIRKFSAYLLARNLSCAVRWVPSELNNADRPSRLDTEEDSKLLTDVLPSIKSQEGPSRLTEPKFENLEQSLSTPRAKGNFDLGTVSLETPGRASKRARVEEDSQTSSTSDTVTEKQGGARKKKLERRARRRARTSWTSALADEGMTFLESSAVAATTSKQYKEEVGQVFPLWKTAWPRPWRRCSDRRPPPGLPEPPLQGRAPELQGREAHGLFAAQPARLRAPGHEETDPFVASTEGFPAPHTRQNPEGVSSGCLGSLCSGDAASGTTSHGPFLAHCGYSRPSELLRARACSLVRPVDGVTRAWTLLLSPEEERVTSKTGDFDISIALDSPWVLPWSDKLFCLLKSCHPMTPLWDFDYREYSEVFKQVANQLGVEATPYHTRHSGPSIDRAREYRTLLDVQKRGQWNSHKSVVRYEKSARLAKSWESLQDDFRAHGEWCEQNLGAILLGHKEARGFVATGTWARGT</sequence>
<evidence type="ECO:0000313" key="3">
    <source>
        <dbReference type="Proteomes" id="UP000649617"/>
    </source>
</evidence>
<protein>
    <submittedName>
        <fullName evidence="2">Uncharacterized protein</fullName>
    </submittedName>
</protein>
<evidence type="ECO:0000313" key="2">
    <source>
        <dbReference type="EMBL" id="CAE7152436.1"/>
    </source>
</evidence>
<dbReference type="PANTHER" id="PTHR33050:SF8">
    <property type="entry name" value="REVERSE TRANSCRIPTASE DOMAIN-CONTAINING PROTEIN"/>
    <property type="match status" value="1"/>
</dbReference>
<organism evidence="2 3">
    <name type="scientific">Symbiodinium pilosum</name>
    <name type="common">Dinoflagellate</name>
    <dbReference type="NCBI Taxonomy" id="2952"/>
    <lineage>
        <taxon>Eukaryota</taxon>
        <taxon>Sar</taxon>
        <taxon>Alveolata</taxon>
        <taxon>Dinophyceae</taxon>
        <taxon>Suessiales</taxon>
        <taxon>Symbiodiniaceae</taxon>
        <taxon>Symbiodinium</taxon>
    </lineage>
</organism>
<dbReference type="InterPro" id="IPR052055">
    <property type="entry name" value="Hepadnavirus_pol/RT"/>
</dbReference>